<dbReference type="AlphaFoldDB" id="A0AA40ZSL1"/>
<dbReference type="PROSITE" id="PS51257">
    <property type="entry name" value="PROKAR_LIPOPROTEIN"/>
    <property type="match status" value="1"/>
</dbReference>
<evidence type="ECO:0000313" key="3">
    <source>
        <dbReference type="Proteomes" id="UP000698924"/>
    </source>
</evidence>
<gene>
    <name evidence="2" type="ORF">H6D15_04285</name>
</gene>
<evidence type="ECO:0008006" key="4">
    <source>
        <dbReference type="Google" id="ProtNLM"/>
    </source>
</evidence>
<evidence type="ECO:0000256" key="1">
    <source>
        <dbReference type="SAM" id="SignalP"/>
    </source>
</evidence>
<protein>
    <recommendedName>
        <fullName evidence="4">DUF4374 domain-containing protein</fullName>
    </recommendedName>
</protein>
<comment type="caution">
    <text evidence="2">The sequence shown here is derived from an EMBL/GenBank/DDBJ whole genome shotgun (WGS) entry which is preliminary data.</text>
</comment>
<dbReference type="RefSeq" id="WP_204969833.1">
    <property type="nucleotide sequence ID" value="NZ_JAAZTS010000003.1"/>
</dbReference>
<proteinExistence type="predicted"/>
<reference evidence="2 3" key="1">
    <citation type="journal article" date="2021" name="Sci. Rep.">
        <title>The distribution of antibiotic resistance genes in chicken gut microbiota commensals.</title>
        <authorList>
            <person name="Juricova H."/>
            <person name="Matiasovicova J."/>
            <person name="Kubasova T."/>
            <person name="Cejkova D."/>
            <person name="Rychlik I."/>
        </authorList>
    </citation>
    <scope>NUCLEOTIDE SEQUENCE [LARGE SCALE GENOMIC DNA]</scope>
    <source>
        <strain evidence="2 3">An421</strain>
    </source>
</reference>
<evidence type="ECO:0000313" key="2">
    <source>
        <dbReference type="EMBL" id="MBM6856824.1"/>
    </source>
</evidence>
<keyword evidence="1" id="KW-0732">Signal</keyword>
<keyword evidence="3" id="KW-1185">Reference proteome</keyword>
<feature type="signal peptide" evidence="1">
    <location>
        <begin position="1"/>
        <end position="24"/>
    </location>
</feature>
<dbReference type="Proteomes" id="UP000698924">
    <property type="component" value="Unassembled WGS sequence"/>
</dbReference>
<organism evidence="2 3">
    <name type="scientific">Caecibacteroides pullorum</name>
    <dbReference type="NCBI Taxonomy" id="2725562"/>
    <lineage>
        <taxon>Bacteria</taxon>
        <taxon>Pseudomonadati</taxon>
        <taxon>Bacteroidota</taxon>
        <taxon>Bacteroidia</taxon>
        <taxon>Bacteroidales</taxon>
        <taxon>Bacteroidaceae</taxon>
        <taxon>Caecibacteroides</taxon>
    </lineage>
</organism>
<sequence length="441" mass="48913">MKKFKFLLSACMAALLATSFTACSDDPAEGNGGNNNPEETTKDYHFDLFLSVGKHGGMSQGDGTIVRSVSDLSADADKITIEGIGSEFESNGNTYTMEAIVKGKYYYEVPYQPADRFVKLEVNYDPTTGKNALNVVGQRPFADGYTFKARSYTHAWLDDNTLLIMAANGDADKIIWTKLNADDMSIIDSGTLSEITAPEGYPVLTTSGILTYRQSDKKLYYFYFAKTSKRNGKATPYFYTAIIDPATMKVESNEPNNIAQQTAGSAYGELMQNSVMYDEDDNLYLATFTPDENEKEIGHLLRIKKGETQFDTTYDGYPNADGKLLTIQYLGNGKALAYARNDDGDPQDGTLNIDSYCHYYTILNLADGTRERLKYNGEEIAYNAGRFSQRTAVVDGKAYVGVNTREESCIYVYDIATGKVEKGAEVDASFYFDILRVMSNQ</sequence>
<feature type="chain" id="PRO_5041242249" description="DUF4374 domain-containing protein" evidence="1">
    <location>
        <begin position="25"/>
        <end position="441"/>
    </location>
</feature>
<dbReference type="EMBL" id="JACJMO010000003">
    <property type="protein sequence ID" value="MBM6856824.1"/>
    <property type="molecule type" value="Genomic_DNA"/>
</dbReference>
<accession>A0AA40ZSL1</accession>
<dbReference type="SUPFAM" id="SSF82171">
    <property type="entry name" value="DPP6 N-terminal domain-like"/>
    <property type="match status" value="1"/>
</dbReference>
<name>A0AA40ZSL1_9BACT</name>